<evidence type="ECO:0008006" key="3">
    <source>
        <dbReference type="Google" id="ProtNLM"/>
    </source>
</evidence>
<evidence type="ECO:0000313" key="2">
    <source>
        <dbReference type="EMBL" id="HGF35151.1"/>
    </source>
</evidence>
<organism evidence="2">
    <name type="scientific">Desulfobacca acetoxidans</name>
    <dbReference type="NCBI Taxonomy" id="60893"/>
    <lineage>
        <taxon>Bacteria</taxon>
        <taxon>Pseudomonadati</taxon>
        <taxon>Thermodesulfobacteriota</taxon>
        <taxon>Desulfobaccia</taxon>
        <taxon>Desulfobaccales</taxon>
        <taxon>Desulfobaccaceae</taxon>
        <taxon>Desulfobacca</taxon>
    </lineage>
</organism>
<feature type="chain" id="PRO_5028332601" description="DUF1579 domain-containing protein" evidence="1">
    <location>
        <begin position="17"/>
        <end position="164"/>
    </location>
</feature>
<evidence type="ECO:0000256" key="1">
    <source>
        <dbReference type="SAM" id="SignalP"/>
    </source>
</evidence>
<gene>
    <name evidence="2" type="ORF">ENW96_12365</name>
</gene>
<dbReference type="EMBL" id="DTMF01000299">
    <property type="protein sequence ID" value="HGF35151.1"/>
    <property type="molecule type" value="Genomic_DNA"/>
</dbReference>
<feature type="signal peptide" evidence="1">
    <location>
        <begin position="1"/>
        <end position="16"/>
    </location>
</feature>
<sequence>MFITICLGFLCLFAAAQELPADLRIVPPGAGVSPRLAQLSGIWEGAWEYSPKGPGAKNFVPLDVIGWGVKIAILEINPPKAKALYATSGSPGNPGKCFQVEDAAVSGDAIMLKFGQAGEKKTVTLSPSGNPGVAHATMQSERAALVHKATLRKQEGRRLAEIKP</sequence>
<proteinExistence type="predicted"/>
<name>A0A7C3ZDB3_9BACT</name>
<keyword evidence="1" id="KW-0732">Signal</keyword>
<reference evidence="2" key="1">
    <citation type="journal article" date="2020" name="mSystems">
        <title>Genome- and Community-Level Interaction Insights into Carbon Utilization and Element Cycling Functions of Hydrothermarchaeota in Hydrothermal Sediment.</title>
        <authorList>
            <person name="Zhou Z."/>
            <person name="Liu Y."/>
            <person name="Xu W."/>
            <person name="Pan J."/>
            <person name="Luo Z.H."/>
            <person name="Li M."/>
        </authorList>
    </citation>
    <scope>NUCLEOTIDE SEQUENCE [LARGE SCALE GENOMIC DNA]</scope>
    <source>
        <strain evidence="2">SpSt-897</strain>
    </source>
</reference>
<accession>A0A7C3ZDB3</accession>
<protein>
    <recommendedName>
        <fullName evidence="3">DUF1579 domain-containing protein</fullName>
    </recommendedName>
</protein>
<comment type="caution">
    <text evidence="2">The sequence shown here is derived from an EMBL/GenBank/DDBJ whole genome shotgun (WGS) entry which is preliminary data.</text>
</comment>
<dbReference type="AlphaFoldDB" id="A0A7C3ZDB3"/>